<evidence type="ECO:0000313" key="6">
    <source>
        <dbReference type="EMBL" id="RVT98570.1"/>
    </source>
</evidence>
<dbReference type="PROSITE" id="PS50931">
    <property type="entry name" value="HTH_LYSR"/>
    <property type="match status" value="1"/>
</dbReference>
<name>A0A437MLN0_9PROT</name>
<dbReference type="InterPro" id="IPR036390">
    <property type="entry name" value="WH_DNA-bd_sf"/>
</dbReference>
<dbReference type="SUPFAM" id="SSF53850">
    <property type="entry name" value="Periplasmic binding protein-like II"/>
    <property type="match status" value="1"/>
</dbReference>
<comment type="similarity">
    <text evidence="1">Belongs to the LysR transcriptional regulatory family.</text>
</comment>
<feature type="domain" description="HTH lysR-type" evidence="5">
    <location>
        <begin position="4"/>
        <end position="59"/>
    </location>
</feature>
<gene>
    <name evidence="6" type="ORF">EOD42_00165</name>
</gene>
<evidence type="ECO:0000313" key="7">
    <source>
        <dbReference type="Proteomes" id="UP000282957"/>
    </source>
</evidence>
<evidence type="ECO:0000256" key="4">
    <source>
        <dbReference type="ARBA" id="ARBA00023163"/>
    </source>
</evidence>
<dbReference type="PANTHER" id="PTHR30427:SF1">
    <property type="entry name" value="TRANSCRIPTIONAL ACTIVATOR PROTEIN LYSR"/>
    <property type="match status" value="1"/>
</dbReference>
<dbReference type="EMBL" id="SACL01000001">
    <property type="protein sequence ID" value="RVT98570.1"/>
    <property type="molecule type" value="Genomic_DNA"/>
</dbReference>
<dbReference type="InterPro" id="IPR000847">
    <property type="entry name" value="LysR_HTH_N"/>
</dbReference>
<dbReference type="Gene3D" id="1.10.10.10">
    <property type="entry name" value="Winged helix-like DNA-binding domain superfamily/Winged helix DNA-binding domain"/>
    <property type="match status" value="1"/>
</dbReference>
<keyword evidence="7" id="KW-1185">Reference proteome</keyword>
<keyword evidence="3" id="KW-0238">DNA-binding</keyword>
<dbReference type="AlphaFoldDB" id="A0A437MLN0"/>
<proteinExistence type="inferred from homology"/>
<keyword evidence="2" id="KW-0805">Transcription regulation</keyword>
<protein>
    <submittedName>
        <fullName evidence="6">LysR family transcriptional regulator</fullName>
    </submittedName>
</protein>
<accession>A0A437MLN0</accession>
<evidence type="ECO:0000256" key="2">
    <source>
        <dbReference type="ARBA" id="ARBA00023015"/>
    </source>
</evidence>
<dbReference type="Gene3D" id="3.40.190.290">
    <property type="match status" value="1"/>
</dbReference>
<dbReference type="Pfam" id="PF00126">
    <property type="entry name" value="HTH_1"/>
    <property type="match status" value="1"/>
</dbReference>
<dbReference type="Proteomes" id="UP000282957">
    <property type="component" value="Unassembled WGS sequence"/>
</dbReference>
<dbReference type="InterPro" id="IPR005119">
    <property type="entry name" value="LysR_subst-bd"/>
</dbReference>
<dbReference type="RefSeq" id="WP_127785042.1">
    <property type="nucleotide sequence ID" value="NZ_SACL01000001.1"/>
</dbReference>
<evidence type="ECO:0000256" key="3">
    <source>
        <dbReference type="ARBA" id="ARBA00023125"/>
    </source>
</evidence>
<dbReference type="InterPro" id="IPR036388">
    <property type="entry name" value="WH-like_DNA-bd_sf"/>
</dbReference>
<dbReference type="PRINTS" id="PR00039">
    <property type="entry name" value="HTHLYSR"/>
</dbReference>
<keyword evidence="4" id="KW-0804">Transcription</keyword>
<dbReference type="SUPFAM" id="SSF46785">
    <property type="entry name" value="Winged helix' DNA-binding domain"/>
    <property type="match status" value="1"/>
</dbReference>
<evidence type="ECO:0000256" key="1">
    <source>
        <dbReference type="ARBA" id="ARBA00009437"/>
    </source>
</evidence>
<dbReference type="GO" id="GO:0010628">
    <property type="term" value="P:positive regulation of gene expression"/>
    <property type="evidence" value="ECO:0007669"/>
    <property type="project" value="TreeGrafter"/>
</dbReference>
<sequence>MPRMNMLEALRAFVESGSVSQAATRLGRSQPQVGRLLAALEEELGFTLFTRENRRLVLTAEGRRFHQQSERVLAGHEGLNRLARQLRAGQRDNHLRILTAPQVTHALLREPLRRMAREVPAFSATVEARLRLDAETLLDQEHFDLGVTVPPLNHPGVRVELLCDVEAVMVMPRDHPLARRRSLSPADLAGQDLVATHPRSVLRTALEQAMQQAGVAPRIRFEGANGAIACQLVAMGLGIGLADPFVARSSGATGLVMRRFEPSVPLRYGLFTPAFQPRSDITQQFCALLAAEARRQAAALAENLRRGGSGMIREAQSAGGSAGPDR</sequence>
<dbReference type="OrthoDB" id="9785974at2"/>
<comment type="caution">
    <text evidence="6">The sequence shown here is derived from an EMBL/GenBank/DDBJ whole genome shotgun (WGS) entry which is preliminary data.</text>
</comment>
<reference evidence="6 7" key="1">
    <citation type="submission" date="2019-01" db="EMBL/GenBank/DDBJ databases">
        <authorList>
            <person name="Chen W.-M."/>
        </authorList>
    </citation>
    <scope>NUCLEOTIDE SEQUENCE [LARGE SCALE GENOMIC DNA]</scope>
    <source>
        <strain evidence="6 7">CCP-6</strain>
    </source>
</reference>
<dbReference type="Pfam" id="PF03466">
    <property type="entry name" value="LysR_substrate"/>
    <property type="match status" value="1"/>
</dbReference>
<organism evidence="6 7">
    <name type="scientific">Rhodovarius crocodyli</name>
    <dbReference type="NCBI Taxonomy" id="1979269"/>
    <lineage>
        <taxon>Bacteria</taxon>
        <taxon>Pseudomonadati</taxon>
        <taxon>Pseudomonadota</taxon>
        <taxon>Alphaproteobacteria</taxon>
        <taxon>Acetobacterales</taxon>
        <taxon>Roseomonadaceae</taxon>
        <taxon>Rhodovarius</taxon>
    </lineage>
</organism>
<evidence type="ECO:0000259" key="5">
    <source>
        <dbReference type="PROSITE" id="PS50931"/>
    </source>
</evidence>
<dbReference type="GO" id="GO:0003700">
    <property type="term" value="F:DNA-binding transcription factor activity"/>
    <property type="evidence" value="ECO:0007669"/>
    <property type="project" value="InterPro"/>
</dbReference>
<dbReference type="PANTHER" id="PTHR30427">
    <property type="entry name" value="TRANSCRIPTIONAL ACTIVATOR PROTEIN LYSR"/>
    <property type="match status" value="1"/>
</dbReference>
<dbReference type="GO" id="GO:0043565">
    <property type="term" value="F:sequence-specific DNA binding"/>
    <property type="evidence" value="ECO:0007669"/>
    <property type="project" value="TreeGrafter"/>
</dbReference>